<name>A0A6A5JYR3_9PLEO</name>
<proteinExistence type="predicted"/>
<protein>
    <submittedName>
        <fullName evidence="1">Uncharacterized protein</fullName>
    </submittedName>
</protein>
<sequence>MRYFKSFQPAGFFVTWLLRDMAPSRNGTAHLEAHSPILAAKWFGDFALTYLLNGFLGGSSPPPINAADLEEFGKALLKDIKVIVANQISDFEQLTFYVTTNYQLLVLTLRNQKIAEFRPNAEPGDLSGLQGVDDTIGRHIGDAYDLLSFLTNDAYSGFAASYYIVVAAATMNLNFKDFAASSVAKLETHFIPSATKTIGKMYRNKVWRGARGYIPNVHVCWMERHTGFDITVLSGEVKRVFRTDPIKRWRKEIFWSFGWRCSDEDYEDAFSNLFNVALADKSVADFKASEWGTSKLLWDSEIGATLLTSQYKSTIAGMRFAQEHGTLEGYAATDSSIDPCNWFYGNRQFLFEILDLMLLGLHLCTSQNSAVPAMTTASP</sequence>
<keyword evidence="2" id="KW-1185">Reference proteome</keyword>
<organism evidence="1 2">
    <name type="scientific">Decorospora gaudefroyi</name>
    <dbReference type="NCBI Taxonomy" id="184978"/>
    <lineage>
        <taxon>Eukaryota</taxon>
        <taxon>Fungi</taxon>
        <taxon>Dikarya</taxon>
        <taxon>Ascomycota</taxon>
        <taxon>Pezizomycotina</taxon>
        <taxon>Dothideomycetes</taxon>
        <taxon>Pleosporomycetidae</taxon>
        <taxon>Pleosporales</taxon>
        <taxon>Pleosporineae</taxon>
        <taxon>Pleosporaceae</taxon>
        <taxon>Decorospora</taxon>
    </lineage>
</organism>
<dbReference type="Proteomes" id="UP000800040">
    <property type="component" value="Unassembled WGS sequence"/>
</dbReference>
<gene>
    <name evidence="1" type="ORF">BDW02DRAFT_584169</name>
</gene>
<dbReference type="EMBL" id="ML975490">
    <property type="protein sequence ID" value="KAF1828856.1"/>
    <property type="molecule type" value="Genomic_DNA"/>
</dbReference>
<evidence type="ECO:0000313" key="2">
    <source>
        <dbReference type="Proteomes" id="UP000800040"/>
    </source>
</evidence>
<reference evidence="1" key="1">
    <citation type="submission" date="2020-01" db="EMBL/GenBank/DDBJ databases">
        <authorList>
            <consortium name="DOE Joint Genome Institute"/>
            <person name="Haridas S."/>
            <person name="Albert R."/>
            <person name="Binder M."/>
            <person name="Bloem J."/>
            <person name="Labutti K."/>
            <person name="Salamov A."/>
            <person name="Andreopoulos B."/>
            <person name="Baker S.E."/>
            <person name="Barry K."/>
            <person name="Bills G."/>
            <person name="Bluhm B.H."/>
            <person name="Cannon C."/>
            <person name="Castanera R."/>
            <person name="Culley D.E."/>
            <person name="Daum C."/>
            <person name="Ezra D."/>
            <person name="Gonzalez J.B."/>
            <person name="Henrissat B."/>
            <person name="Kuo A."/>
            <person name="Liang C."/>
            <person name="Lipzen A."/>
            <person name="Lutzoni F."/>
            <person name="Magnuson J."/>
            <person name="Mondo S."/>
            <person name="Nolan M."/>
            <person name="Ohm R."/>
            <person name="Pangilinan J."/>
            <person name="Park H.-J."/>
            <person name="Ramirez L."/>
            <person name="Alfaro M."/>
            <person name="Sun H."/>
            <person name="Tritt A."/>
            <person name="Yoshinaga Y."/>
            <person name="Zwiers L.-H."/>
            <person name="Turgeon B.G."/>
            <person name="Goodwin S.B."/>
            <person name="Spatafora J.W."/>
            <person name="Crous P.W."/>
            <person name="Grigoriev I.V."/>
        </authorList>
    </citation>
    <scope>NUCLEOTIDE SEQUENCE</scope>
    <source>
        <strain evidence="1">P77</strain>
    </source>
</reference>
<evidence type="ECO:0000313" key="1">
    <source>
        <dbReference type="EMBL" id="KAF1828856.1"/>
    </source>
</evidence>
<accession>A0A6A5JYR3</accession>
<dbReference type="AlphaFoldDB" id="A0A6A5JYR3"/>